<evidence type="ECO:0000259" key="7">
    <source>
        <dbReference type="Pfam" id="PF02687"/>
    </source>
</evidence>
<feature type="transmembrane region" description="Helical" evidence="6">
    <location>
        <begin position="399"/>
        <end position="423"/>
    </location>
</feature>
<evidence type="ECO:0000256" key="3">
    <source>
        <dbReference type="ARBA" id="ARBA00022692"/>
    </source>
</evidence>
<feature type="transmembrane region" description="Helical" evidence="6">
    <location>
        <begin position="371"/>
        <end position="393"/>
    </location>
</feature>
<feature type="domain" description="ABC3 transporter permease C-terminal" evidence="7">
    <location>
        <begin position="672"/>
        <end position="791"/>
    </location>
</feature>
<feature type="transmembrane region" description="Helical" evidence="6">
    <location>
        <begin position="20"/>
        <end position="40"/>
    </location>
</feature>
<feature type="transmembrane region" description="Helical" evidence="6">
    <location>
        <begin position="444"/>
        <end position="464"/>
    </location>
</feature>
<protein>
    <submittedName>
        <fullName evidence="9">ABC transporter permease</fullName>
    </submittedName>
</protein>
<accession>A0AAE6EHH7</accession>
<evidence type="ECO:0000256" key="2">
    <source>
        <dbReference type="ARBA" id="ARBA00022475"/>
    </source>
</evidence>
<comment type="subcellular location">
    <subcellularLocation>
        <location evidence="1">Cell membrane</location>
        <topology evidence="1">Multi-pass membrane protein</topology>
    </subcellularLocation>
</comment>
<gene>
    <name evidence="9" type="ORF">CFBP5877_25690</name>
</gene>
<name>A0AAE6EHH7_AGRTU</name>
<dbReference type="PANTHER" id="PTHR30287:SF2">
    <property type="entry name" value="BLL1001 PROTEIN"/>
    <property type="match status" value="1"/>
</dbReference>
<feature type="domain" description="ABC3 transporter permease C-terminal" evidence="7">
    <location>
        <begin position="229"/>
        <end position="352"/>
    </location>
</feature>
<evidence type="ECO:0000259" key="8">
    <source>
        <dbReference type="Pfam" id="PF12704"/>
    </source>
</evidence>
<feature type="transmembrane region" description="Helical" evidence="6">
    <location>
        <begin position="674"/>
        <end position="696"/>
    </location>
</feature>
<keyword evidence="5 6" id="KW-0472">Membrane</keyword>
<keyword evidence="3 6" id="KW-0812">Transmembrane</keyword>
<dbReference type="EMBL" id="CP039899">
    <property type="protein sequence ID" value="QCL82504.1"/>
    <property type="molecule type" value="Genomic_DNA"/>
</dbReference>
<evidence type="ECO:0000256" key="5">
    <source>
        <dbReference type="ARBA" id="ARBA00023136"/>
    </source>
</evidence>
<dbReference type="Pfam" id="PF02687">
    <property type="entry name" value="FtsX"/>
    <property type="match status" value="2"/>
</dbReference>
<dbReference type="RefSeq" id="WP_080830531.1">
    <property type="nucleotide sequence ID" value="NZ_CP039890.1"/>
</dbReference>
<dbReference type="Pfam" id="PF12704">
    <property type="entry name" value="MacB_PCD"/>
    <property type="match status" value="1"/>
</dbReference>
<evidence type="ECO:0000313" key="9">
    <source>
        <dbReference type="EMBL" id="QCL82504.1"/>
    </source>
</evidence>
<evidence type="ECO:0000256" key="4">
    <source>
        <dbReference type="ARBA" id="ARBA00022989"/>
    </source>
</evidence>
<geneLocation type="plasmid" evidence="10">
    <name>patcfbp5877a</name>
</geneLocation>
<dbReference type="InterPro" id="IPR003838">
    <property type="entry name" value="ABC3_permease_C"/>
</dbReference>
<feature type="transmembrane region" description="Helical" evidence="6">
    <location>
        <begin position="326"/>
        <end position="350"/>
    </location>
</feature>
<feature type="transmembrane region" description="Helical" evidence="6">
    <location>
        <begin position="717"/>
        <end position="746"/>
    </location>
</feature>
<dbReference type="InterPro" id="IPR038766">
    <property type="entry name" value="Membrane_comp_ABC_pdt"/>
</dbReference>
<feature type="transmembrane region" description="Helical" evidence="6">
    <location>
        <begin position="265"/>
        <end position="284"/>
    </location>
</feature>
<keyword evidence="2" id="KW-1003">Cell membrane</keyword>
<dbReference type="Proteomes" id="UP000298579">
    <property type="component" value="Plasmid pAtCFBP5877a"/>
</dbReference>
<evidence type="ECO:0000256" key="6">
    <source>
        <dbReference type="SAM" id="Phobius"/>
    </source>
</evidence>
<reference evidence="9 10" key="1">
    <citation type="submission" date="2019-04" db="EMBL/GenBank/DDBJ databases">
        <title>Complete genome sequence of Agrobacterium tumefaciens CFBP5877.</title>
        <authorList>
            <person name="Huang Y.-Y."/>
            <person name="Chiang H.-Y."/>
            <person name="Chou L."/>
            <person name="Lai E.-M."/>
            <person name="Kuo C.-H."/>
        </authorList>
    </citation>
    <scope>NUCLEOTIDE SEQUENCE [LARGE SCALE GENOMIC DNA]</scope>
    <source>
        <strain evidence="9 10">CFBP5877</strain>
        <plasmid evidence="10">patcfbp5877a</plasmid>
    </source>
</reference>
<feature type="transmembrane region" description="Helical" evidence="6">
    <location>
        <begin position="223"/>
        <end position="245"/>
    </location>
</feature>
<evidence type="ECO:0000313" key="10">
    <source>
        <dbReference type="Proteomes" id="UP000298579"/>
    </source>
</evidence>
<proteinExistence type="predicted"/>
<sequence>MNRAAFWALLSHWRYRPLQFFTLILGVALATALWSAVQAINAEARASYDRAASVLAQNQLDQLVAKDGGTISLKTYARLRRAGLDVSPIIEGEHRFGTTRIRLVGIDPLTMPSEGTVLPASEPSGLIDFMTVPGMMIVSPATASTLKDTADLAVRTAANIPDRAAFVDISTADRVLERNGNLSRIVISPSQKVDLQAFATIAPELTVKQAGGRPDVARLTDSFHLNLTAFGFLAFVVGLFIVYSATGLSFEQRRGTFRTLRSLGISLRALTTMLVVEITLFSLLSGALGVALGYVVASALLPGVAMTLRGLYGASVAGSLSIRPEWWLAGLGIAVVGTGLSSLQHLWRVWRMPLLSAAQSRAWTMASAKGLVFQAITGIVLVLTSGLLVRFGGGLLSGFAVLAAFLLGAAFVLPPLLAVAMKAGEQTSRHVLTRWFFADTRQQLPGLSLALMALLLALSANIGVGTMVSSFRQTFLGWLDQRLAAEVYVTARDEAEAARLRQWFPENARAVLPIWSTRGEISGGQVQIFGVADDPTYRDHWPLILGTAATWDDIASGHGALVNEQLWRAGKASPGQKIDLPGGWSATVVGVFSDYGNPMGQVIIGIDALVRHYPDVEKLRYGLRMGPDDVADFRRRLIDEFSLPEANIVDQASLKRQSAAIFEQTFAVTGALNVLTLAVAGFAMFSSLLTLASLRLPQLAPVWALGLRRRDLALLEFLRTLALWFVTFVTAIPVGLALAWVLLAIINVEAFGWRLPMILFPLEWLKLGLVALFAAVVSVLIPVRRLAKTAPADLLKVFANER</sequence>
<feature type="domain" description="MacB-like periplasmic core" evidence="8">
    <location>
        <begin position="449"/>
        <end position="612"/>
    </location>
</feature>
<evidence type="ECO:0000256" key="1">
    <source>
        <dbReference type="ARBA" id="ARBA00004651"/>
    </source>
</evidence>
<dbReference type="InterPro" id="IPR025857">
    <property type="entry name" value="MacB_PCD"/>
</dbReference>
<keyword evidence="9" id="KW-0614">Plasmid</keyword>
<feature type="transmembrane region" description="Helical" evidence="6">
    <location>
        <begin position="758"/>
        <end position="781"/>
    </location>
</feature>
<dbReference type="AlphaFoldDB" id="A0AAE6EHH7"/>
<organism evidence="9 10">
    <name type="scientific">Agrobacterium tumefaciens</name>
    <dbReference type="NCBI Taxonomy" id="358"/>
    <lineage>
        <taxon>Bacteria</taxon>
        <taxon>Pseudomonadati</taxon>
        <taxon>Pseudomonadota</taxon>
        <taxon>Alphaproteobacteria</taxon>
        <taxon>Hyphomicrobiales</taxon>
        <taxon>Rhizobiaceae</taxon>
        <taxon>Rhizobium/Agrobacterium group</taxon>
        <taxon>Agrobacterium</taxon>
        <taxon>Agrobacterium tumefaciens complex</taxon>
    </lineage>
</organism>
<dbReference type="PANTHER" id="PTHR30287">
    <property type="entry name" value="MEMBRANE COMPONENT OF PREDICTED ABC SUPERFAMILY METABOLITE UPTAKE TRANSPORTER"/>
    <property type="match status" value="1"/>
</dbReference>
<dbReference type="GO" id="GO:0005886">
    <property type="term" value="C:plasma membrane"/>
    <property type="evidence" value="ECO:0007669"/>
    <property type="project" value="UniProtKB-SubCell"/>
</dbReference>
<keyword evidence="4 6" id="KW-1133">Transmembrane helix</keyword>
<feature type="transmembrane region" description="Helical" evidence="6">
    <location>
        <begin position="291"/>
        <end position="314"/>
    </location>
</feature>